<organism evidence="1 4">
    <name type="scientific">Peronospora belbahrii</name>
    <dbReference type="NCBI Taxonomy" id="622444"/>
    <lineage>
        <taxon>Eukaryota</taxon>
        <taxon>Sar</taxon>
        <taxon>Stramenopiles</taxon>
        <taxon>Oomycota</taxon>
        <taxon>Peronosporomycetes</taxon>
        <taxon>Peronosporales</taxon>
        <taxon>Peronosporaceae</taxon>
        <taxon>Peronospora</taxon>
    </lineage>
</organism>
<evidence type="ECO:0000313" key="4">
    <source>
        <dbReference type="Proteomes" id="UP001160483"/>
    </source>
</evidence>
<evidence type="ECO:0000313" key="1">
    <source>
        <dbReference type="EMBL" id="CAH0482028.1"/>
    </source>
</evidence>
<accession>A0AAU9LA51</accession>
<name>A0AAU9LA51_9STRA</name>
<evidence type="ECO:0008006" key="5">
    <source>
        <dbReference type="Google" id="ProtNLM"/>
    </source>
</evidence>
<gene>
    <name evidence="2" type="ORF">PBS001_LOCUS8870</name>
    <name evidence="1" type="ORF">PBS003_LOCUS8627</name>
</gene>
<proteinExistence type="predicted"/>
<dbReference type="Proteomes" id="UP001158986">
    <property type="component" value="Unassembled WGS sequence"/>
</dbReference>
<evidence type="ECO:0000313" key="3">
    <source>
        <dbReference type="Proteomes" id="UP001158986"/>
    </source>
</evidence>
<dbReference type="Pfam" id="PF07366">
    <property type="entry name" value="SnoaL"/>
    <property type="match status" value="1"/>
</dbReference>
<comment type="caution">
    <text evidence="1">The sequence shown here is derived from an EMBL/GenBank/DDBJ whole genome shotgun (WGS) entry which is preliminary data.</text>
</comment>
<keyword evidence="3" id="KW-1185">Reference proteome</keyword>
<dbReference type="InterPro" id="IPR009959">
    <property type="entry name" value="Cyclase_SnoaL-like"/>
</dbReference>
<dbReference type="EMBL" id="CAKKTJ010000331">
    <property type="protein sequence ID" value="CAH0482028.1"/>
    <property type="molecule type" value="Genomic_DNA"/>
</dbReference>
<dbReference type="SUPFAM" id="SSF54427">
    <property type="entry name" value="NTF2-like"/>
    <property type="match status" value="1"/>
</dbReference>
<protein>
    <recommendedName>
        <fullName evidence="5">SnoaL-like domain-containing protein</fullName>
    </recommendedName>
</protein>
<dbReference type="Gene3D" id="3.10.450.50">
    <property type="match status" value="1"/>
</dbReference>
<dbReference type="InterPro" id="IPR032710">
    <property type="entry name" value="NTF2-like_dom_sf"/>
</dbReference>
<reference evidence="1 3" key="1">
    <citation type="submission" date="2021-11" db="EMBL/GenBank/DDBJ databases">
        <authorList>
            <person name="Islam A."/>
            <person name="Islam S."/>
            <person name="Flora M.S."/>
            <person name="Rahman M."/>
            <person name="Ziaur R.M."/>
            <person name="Epstein J.H."/>
            <person name="Hassan M."/>
            <person name="Klassen M."/>
            <person name="Woodard K."/>
            <person name="Webb A."/>
            <person name="Webby R.J."/>
            <person name="El Zowalaty M.E."/>
        </authorList>
    </citation>
    <scope>NUCLEOTIDE SEQUENCE</scope>
    <source>
        <strain evidence="2">Pbs1</strain>
        <strain evidence="1">Pbs3</strain>
    </source>
</reference>
<dbReference type="AlphaFoldDB" id="A0AAU9LA51"/>
<sequence>MDVVDFGSLDHFVLTTTDDCLAPFPSSNPTCELLNSFAADKFVYEKEQDLEILLAAGYDVHSSESKDLQSLLDCKVEPHTKLRKQRISMLPTTTRTTGSTVPRHCKRKTVDLHRLGDDANKLGDQNLRKKMKKMKKQEQSTSVKPITTKSEIKVVEQTESMYRRRYDILHGILEAWNTGGIEDLEEIAGNVYDDDVILISPDYSEGLHGVEAVMSHWSLLLDAFPDGMMEEYIIQREEGSTETMKATWTFSGTQIFPILGVQPRHKKVCINGKSLFIFKNDRIRRIELSWNYGETLLKLMGVQPEETNSVTLGVPAFTNTSHSVVNQ</sequence>
<dbReference type="EMBL" id="CAKLCB010000389">
    <property type="protein sequence ID" value="CAH0522439.1"/>
    <property type="molecule type" value="Genomic_DNA"/>
</dbReference>
<dbReference type="GO" id="GO:0030638">
    <property type="term" value="P:polyketide metabolic process"/>
    <property type="evidence" value="ECO:0007669"/>
    <property type="project" value="InterPro"/>
</dbReference>
<evidence type="ECO:0000313" key="2">
    <source>
        <dbReference type="EMBL" id="CAH0522439.1"/>
    </source>
</evidence>
<dbReference type="Proteomes" id="UP001160483">
    <property type="component" value="Unassembled WGS sequence"/>
</dbReference>